<accession>A0A367FAN8</accession>
<sequence>MSRESREERGELADLLLVGPFHQALRVAIQERSLTLERLRRRIVQAGVPVALSTLSDWQQGNRRPGTERSMRVVTALEQILGLPPSSLTDLLDHESVTHDERGGAIGELLDLLPGSRDREATILNQQQKVTVNRFGAACRVWNRTLIRARRDGVDRYFLRFFGGPGTSIEDVVLTPMDNCRLGRVERHPTQPVLVAEYLFGAELRAGETWVFEHQYEDHAEEPDTEYGHGFRYMVSQYVLEVRFHAERLPAACYSYARRGLVGPPHRTGVLTMNPHHAVHLVASDVAAGVLGITWDWDASAT</sequence>
<dbReference type="RefSeq" id="WP_114031766.1">
    <property type="nucleotide sequence ID" value="NZ_QOIL01000017.1"/>
</dbReference>
<dbReference type="EMBL" id="QOIL01000017">
    <property type="protein sequence ID" value="RCG26999.1"/>
    <property type="molecule type" value="Genomic_DNA"/>
</dbReference>
<dbReference type="Proteomes" id="UP000253094">
    <property type="component" value="Unassembled WGS sequence"/>
</dbReference>
<organism evidence="1 2">
    <name type="scientific">Sphaerisporangium album</name>
    <dbReference type="NCBI Taxonomy" id="509200"/>
    <lineage>
        <taxon>Bacteria</taxon>
        <taxon>Bacillati</taxon>
        <taxon>Actinomycetota</taxon>
        <taxon>Actinomycetes</taxon>
        <taxon>Streptosporangiales</taxon>
        <taxon>Streptosporangiaceae</taxon>
        <taxon>Sphaerisporangium</taxon>
    </lineage>
</organism>
<reference evidence="1 2" key="1">
    <citation type="submission" date="2018-06" db="EMBL/GenBank/DDBJ databases">
        <title>Sphaerisporangium craniellae sp. nov., isolated from a marine sponge in the South China Sea.</title>
        <authorList>
            <person name="Li L."/>
        </authorList>
    </citation>
    <scope>NUCLEOTIDE SEQUENCE [LARGE SCALE GENOMIC DNA]</scope>
    <source>
        <strain evidence="1 2">CCTCC AA 208026</strain>
    </source>
</reference>
<evidence type="ECO:0000313" key="2">
    <source>
        <dbReference type="Proteomes" id="UP000253094"/>
    </source>
</evidence>
<keyword evidence="2" id="KW-1185">Reference proteome</keyword>
<evidence type="ECO:0000313" key="1">
    <source>
        <dbReference type="EMBL" id="RCG26999.1"/>
    </source>
</evidence>
<evidence type="ECO:0008006" key="3">
    <source>
        <dbReference type="Google" id="ProtNLM"/>
    </source>
</evidence>
<dbReference type="OrthoDB" id="3690688at2"/>
<dbReference type="AlphaFoldDB" id="A0A367FAN8"/>
<comment type="caution">
    <text evidence="1">The sequence shown here is derived from an EMBL/GenBank/DDBJ whole genome shotgun (WGS) entry which is preliminary data.</text>
</comment>
<proteinExistence type="predicted"/>
<protein>
    <recommendedName>
        <fullName evidence="3">XRE family transcriptional regulator</fullName>
    </recommendedName>
</protein>
<name>A0A367FAN8_9ACTN</name>
<gene>
    <name evidence="1" type="ORF">DQ384_27335</name>
</gene>